<feature type="region of interest" description="Disordered" evidence="5">
    <location>
        <begin position="94"/>
        <end position="145"/>
    </location>
</feature>
<feature type="compositionally biased region" description="Low complexity" evidence="5">
    <location>
        <begin position="215"/>
        <end position="228"/>
    </location>
</feature>
<feature type="compositionally biased region" description="Gly residues" evidence="5">
    <location>
        <begin position="757"/>
        <end position="767"/>
    </location>
</feature>
<dbReference type="Pfam" id="PF00172">
    <property type="entry name" value="Zn_clus"/>
    <property type="match status" value="1"/>
</dbReference>
<dbReference type="PANTHER" id="PTHR47424:SF4">
    <property type="entry name" value="ZN(II)2CYS6 TRANSCRIPTION FACTOR (EUROFUNG)"/>
    <property type="match status" value="1"/>
</dbReference>
<gene>
    <name evidence="7" type="ORF">SCUCBS95973_002770</name>
</gene>
<evidence type="ECO:0000313" key="7">
    <source>
        <dbReference type="EMBL" id="CAK7216312.1"/>
    </source>
</evidence>
<dbReference type="Proteomes" id="UP001642405">
    <property type="component" value="Unassembled WGS sequence"/>
</dbReference>
<dbReference type="CDD" id="cd12148">
    <property type="entry name" value="fungal_TF_MHR"/>
    <property type="match status" value="1"/>
</dbReference>
<keyword evidence="3" id="KW-0804">Transcription</keyword>
<organism evidence="7 8">
    <name type="scientific">Sporothrix curviconia</name>
    <dbReference type="NCBI Taxonomy" id="1260050"/>
    <lineage>
        <taxon>Eukaryota</taxon>
        <taxon>Fungi</taxon>
        <taxon>Dikarya</taxon>
        <taxon>Ascomycota</taxon>
        <taxon>Pezizomycotina</taxon>
        <taxon>Sordariomycetes</taxon>
        <taxon>Sordariomycetidae</taxon>
        <taxon>Ophiostomatales</taxon>
        <taxon>Ophiostomataceae</taxon>
        <taxon>Sporothrix</taxon>
    </lineage>
</organism>
<dbReference type="InterPro" id="IPR007219">
    <property type="entry name" value="XnlR_reg_dom"/>
</dbReference>
<evidence type="ECO:0000256" key="1">
    <source>
        <dbReference type="ARBA" id="ARBA00022723"/>
    </source>
</evidence>
<dbReference type="Gene3D" id="4.10.240.10">
    <property type="entry name" value="Zn(2)-C6 fungal-type DNA-binding domain"/>
    <property type="match status" value="1"/>
</dbReference>
<feature type="compositionally biased region" description="Low complexity" evidence="5">
    <location>
        <begin position="235"/>
        <end position="249"/>
    </location>
</feature>
<sequence>MASDTRERQRRRKVTLACEPCRERKSRCDGRKPICSTCEHRSLGLEQCIYKVGNARTASSDEYTRALHERIRQLEHACSLYGIEVDASGKVSLQPGSRLHPSASASASAPVSGPASRINSPSTVLSGAAGRHSGHLENHAGASTVSGAVAARTAVSAVTSPEQMDPENATGVTAMGTVLSEADLENEGATDSFYGRSSAASFLKEAASTLPQWQSGSGSASTTPAPASGSGGHGFFSIRGSSASGGRSAHQAQTAPSARQTSLPSAPALRFSDVDRFALPPRALADHFIQRFFSRVFYQCPFFDREAFQHAYQTLWQSDDPETRARTATEQQKYDGLGLGSSEAGGESIIFHCALNAIFALGCCFSDLHPLERTAAIDVFGNRSKSFVGLELINHNNLGVVQAMLVIAILLQGTPYPNRCWIAVGMACRVAQGIGLHTEEASPSRRLPGERIRLMRQRTWHGCVIMDLLVSMTFGRPPMTSSLSIAPDMLIRAPTGSDPDSLKLAFYFENVKLSVILEDILQRIYKPWLTRDANSGQAHHNLDTLVNIQGQLDTFERSVAPLLSWKTPVGLPESMTESDRDIMKISKNVLHARFIYMQLILYRPILSHLSAPDAASAASHNAASSTRAILSRDGLRYSFAIECGRSCVEAAKRLIVLVHGAYLTNHSDIWWWNGLYACAAGLVLIVARSCPILWQALDHDEISSLWDQSQSILQDQAVFSASARKSLDLLLKVNEHVLSKQGANGSENQAGSHEGNIHGGSGNGGRGSDNNGHGHGHGLAQAPISDTDESMAGTTATGAGNAQPGYFDFVAQMTDPNAPSLLEDTYAMGPLFTWDQNFDFSDPIP</sequence>
<feature type="region of interest" description="Disordered" evidence="5">
    <location>
        <begin position="742"/>
        <end position="799"/>
    </location>
</feature>
<evidence type="ECO:0000256" key="4">
    <source>
        <dbReference type="ARBA" id="ARBA00023242"/>
    </source>
</evidence>
<dbReference type="InterPro" id="IPR001138">
    <property type="entry name" value="Zn2Cys6_DnaBD"/>
</dbReference>
<dbReference type="SMART" id="SM00066">
    <property type="entry name" value="GAL4"/>
    <property type="match status" value="1"/>
</dbReference>
<dbReference type="Pfam" id="PF04082">
    <property type="entry name" value="Fungal_trans"/>
    <property type="match status" value="1"/>
</dbReference>
<protein>
    <recommendedName>
        <fullName evidence="6">Zn(2)-C6 fungal-type domain-containing protein</fullName>
    </recommendedName>
</protein>
<feature type="compositionally biased region" description="Low complexity" evidence="5">
    <location>
        <begin position="101"/>
        <end position="116"/>
    </location>
</feature>
<keyword evidence="1" id="KW-0479">Metal-binding</keyword>
<dbReference type="InterPro" id="IPR051127">
    <property type="entry name" value="Fungal_SecMet_Regulators"/>
</dbReference>
<dbReference type="SMART" id="SM00906">
    <property type="entry name" value="Fungal_trans"/>
    <property type="match status" value="1"/>
</dbReference>
<evidence type="ECO:0000256" key="5">
    <source>
        <dbReference type="SAM" id="MobiDB-lite"/>
    </source>
</evidence>
<keyword evidence="4" id="KW-0539">Nucleus</keyword>
<feature type="domain" description="Zn(2)-C6 fungal-type" evidence="6">
    <location>
        <begin position="17"/>
        <end position="50"/>
    </location>
</feature>
<reference evidence="7 8" key="1">
    <citation type="submission" date="2024-01" db="EMBL/GenBank/DDBJ databases">
        <authorList>
            <person name="Allen C."/>
            <person name="Tagirdzhanova G."/>
        </authorList>
    </citation>
    <scope>NUCLEOTIDE SEQUENCE [LARGE SCALE GENOMIC DNA]</scope>
</reference>
<dbReference type="CDD" id="cd00067">
    <property type="entry name" value="GAL4"/>
    <property type="match status" value="1"/>
</dbReference>
<evidence type="ECO:0000256" key="3">
    <source>
        <dbReference type="ARBA" id="ARBA00023163"/>
    </source>
</evidence>
<dbReference type="PANTHER" id="PTHR47424">
    <property type="entry name" value="REGULATORY PROTEIN GAL4"/>
    <property type="match status" value="1"/>
</dbReference>
<keyword evidence="2" id="KW-0805">Transcription regulation</keyword>
<proteinExistence type="predicted"/>
<feature type="compositionally biased region" description="Polar residues" evidence="5">
    <location>
        <begin position="250"/>
        <end position="264"/>
    </location>
</feature>
<evidence type="ECO:0000256" key="2">
    <source>
        <dbReference type="ARBA" id="ARBA00023015"/>
    </source>
</evidence>
<evidence type="ECO:0000259" key="6">
    <source>
        <dbReference type="PROSITE" id="PS50048"/>
    </source>
</evidence>
<dbReference type="EMBL" id="CAWUHB010000011">
    <property type="protein sequence ID" value="CAK7216312.1"/>
    <property type="molecule type" value="Genomic_DNA"/>
</dbReference>
<dbReference type="PROSITE" id="PS50048">
    <property type="entry name" value="ZN2_CY6_FUNGAL_2"/>
    <property type="match status" value="1"/>
</dbReference>
<feature type="region of interest" description="Disordered" evidence="5">
    <location>
        <begin position="212"/>
        <end position="265"/>
    </location>
</feature>
<dbReference type="InterPro" id="IPR036864">
    <property type="entry name" value="Zn2-C6_fun-type_DNA-bd_sf"/>
</dbReference>
<keyword evidence="8" id="KW-1185">Reference proteome</keyword>
<evidence type="ECO:0000313" key="8">
    <source>
        <dbReference type="Proteomes" id="UP001642405"/>
    </source>
</evidence>
<accession>A0ABP0B9P0</accession>
<comment type="caution">
    <text evidence="7">The sequence shown here is derived from an EMBL/GenBank/DDBJ whole genome shotgun (WGS) entry which is preliminary data.</text>
</comment>
<name>A0ABP0B9P0_9PEZI</name>
<dbReference type="SUPFAM" id="SSF57701">
    <property type="entry name" value="Zn2/Cys6 DNA-binding domain"/>
    <property type="match status" value="1"/>
</dbReference>